<feature type="compositionally biased region" description="Acidic residues" evidence="4">
    <location>
        <begin position="97"/>
        <end position="149"/>
    </location>
</feature>
<reference evidence="5" key="1">
    <citation type="submission" date="2020-10" db="EMBL/GenBank/DDBJ databases">
        <authorList>
            <person name="Gilroy R."/>
        </authorList>
    </citation>
    <scope>NUCLEOTIDE SEQUENCE</scope>
    <source>
        <strain evidence="5">CHK152-2994</strain>
    </source>
</reference>
<evidence type="ECO:0000313" key="5">
    <source>
        <dbReference type="EMBL" id="HIS83350.1"/>
    </source>
</evidence>
<comment type="function">
    <text evidence="2 3">Prevents the cell division inhibition by proteins MinC and MinD at internal division sites while permitting inhibition at polar sites. This ensures cell division at the proper site by restricting the formation of a division septum at the midpoint of the long axis of the cell.</text>
</comment>
<proteinExistence type="inferred from homology"/>
<gene>
    <name evidence="3 5" type="primary">minE</name>
    <name evidence="5" type="ORF">IAD41_07080</name>
</gene>
<comment type="caution">
    <text evidence="5">The sequence shown here is derived from an EMBL/GenBank/DDBJ whole genome shotgun (WGS) entry which is preliminary data.</text>
</comment>
<dbReference type="Pfam" id="PF03776">
    <property type="entry name" value="MinE"/>
    <property type="match status" value="1"/>
</dbReference>
<dbReference type="Gene3D" id="3.30.1070.10">
    <property type="entry name" value="Cell division topological specificity factor MinE"/>
    <property type="match status" value="1"/>
</dbReference>
<dbReference type="EMBL" id="DVJO01000153">
    <property type="protein sequence ID" value="HIS83350.1"/>
    <property type="molecule type" value="Genomic_DNA"/>
</dbReference>
<comment type="similarity">
    <text evidence="1 3">Belongs to the MinE family.</text>
</comment>
<dbReference type="SUPFAM" id="SSF55229">
    <property type="entry name" value="Cell division protein MinE topological specificity domain"/>
    <property type="match status" value="1"/>
</dbReference>
<evidence type="ECO:0000313" key="6">
    <source>
        <dbReference type="Proteomes" id="UP000824139"/>
    </source>
</evidence>
<reference evidence="5" key="2">
    <citation type="journal article" date="2021" name="PeerJ">
        <title>Extensive microbial diversity within the chicken gut microbiome revealed by metagenomics and culture.</title>
        <authorList>
            <person name="Gilroy R."/>
            <person name="Ravi A."/>
            <person name="Getino M."/>
            <person name="Pursley I."/>
            <person name="Horton D.L."/>
            <person name="Alikhan N.F."/>
            <person name="Baker D."/>
            <person name="Gharbi K."/>
            <person name="Hall N."/>
            <person name="Watson M."/>
            <person name="Adriaenssens E.M."/>
            <person name="Foster-Nyarko E."/>
            <person name="Jarju S."/>
            <person name="Secka A."/>
            <person name="Antonio M."/>
            <person name="Oren A."/>
            <person name="Chaudhuri R.R."/>
            <person name="La Ragione R."/>
            <person name="Hildebrand F."/>
            <person name="Pallen M.J."/>
        </authorList>
    </citation>
    <scope>NUCLEOTIDE SEQUENCE</scope>
    <source>
        <strain evidence="5">CHK152-2994</strain>
    </source>
</reference>
<keyword evidence="3" id="KW-0131">Cell cycle</keyword>
<accession>A0A9D1K3W5</accession>
<dbReference type="AlphaFoldDB" id="A0A9D1K3W5"/>
<dbReference type="InterPro" id="IPR036707">
    <property type="entry name" value="MinE_sf"/>
</dbReference>
<name>A0A9D1K3W5_9BACT</name>
<dbReference type="GO" id="GO:0051301">
    <property type="term" value="P:cell division"/>
    <property type="evidence" value="ECO:0007669"/>
    <property type="project" value="UniProtKB-KW"/>
</dbReference>
<dbReference type="Proteomes" id="UP000824139">
    <property type="component" value="Unassembled WGS sequence"/>
</dbReference>
<evidence type="ECO:0000256" key="4">
    <source>
        <dbReference type="SAM" id="MobiDB-lite"/>
    </source>
</evidence>
<evidence type="ECO:0000256" key="2">
    <source>
        <dbReference type="ARBA" id="ARBA00025265"/>
    </source>
</evidence>
<sequence>MKDIFSDLFNKVFGFFRQTEQKEENAKDTAVNRLRVVLMQDRTNLTPELLEKMRGELIELLSKYVEMDKDALELNFEQEGNQMALMLSIPVLRAKDEEEIEAAEEEAEAETSEKNEDESETSDDTEEECSEIAEDETSLEEEISEETQTEESNTNTKHSKSK</sequence>
<evidence type="ECO:0000256" key="1">
    <source>
        <dbReference type="ARBA" id="ARBA00008168"/>
    </source>
</evidence>
<evidence type="ECO:0000256" key="3">
    <source>
        <dbReference type="HAMAP-Rule" id="MF_00262"/>
    </source>
</evidence>
<dbReference type="HAMAP" id="MF_00262">
    <property type="entry name" value="MinE"/>
    <property type="match status" value="1"/>
</dbReference>
<keyword evidence="3 5" id="KW-0132">Cell division</keyword>
<feature type="region of interest" description="Disordered" evidence="4">
    <location>
        <begin position="96"/>
        <end position="162"/>
    </location>
</feature>
<dbReference type="NCBIfam" id="TIGR01215">
    <property type="entry name" value="minE"/>
    <property type="match status" value="1"/>
</dbReference>
<protein>
    <recommendedName>
        <fullName evidence="3">Cell division topological specificity factor</fullName>
    </recommendedName>
</protein>
<dbReference type="InterPro" id="IPR005527">
    <property type="entry name" value="MinE"/>
</dbReference>
<organism evidence="5 6">
    <name type="scientific">Candidatus Scatenecus faecavium</name>
    <dbReference type="NCBI Taxonomy" id="2840915"/>
    <lineage>
        <taxon>Bacteria</taxon>
        <taxon>Candidatus Scatenecus</taxon>
    </lineage>
</organism>
<dbReference type="GO" id="GO:0032955">
    <property type="term" value="P:regulation of division septum assembly"/>
    <property type="evidence" value="ECO:0007669"/>
    <property type="project" value="InterPro"/>
</dbReference>